<evidence type="ECO:0000313" key="3">
    <source>
        <dbReference type="Proteomes" id="UP000309038"/>
    </source>
</evidence>
<accession>A0A4S4KD99</accession>
<comment type="caution">
    <text evidence="2">The sequence shown here is derived from an EMBL/GenBank/DDBJ whole genome shotgun (WGS) entry which is preliminary data.</text>
</comment>
<sequence length="217" mass="24161">MVDTTRRCTACLINCVQTAIIFFKPIIAFLQSTTVERQAESPSPTPSSAASHTKQPLPLPPTLSYPPKSFDPMTTVRVCLGMVVRCISHGEGVTFEPRATISRPDTLRLEEEPTYPIAVGMHVQFYYINPDNVLKFRRPAGELAFVKEIEAVGKKWTCFKISFSKRAGSAHLMVPNAHAEWTAEWAYVHDYLEAVSQLPDICSEPTDLYPRGAVSTD</sequence>
<feature type="region of interest" description="Disordered" evidence="1">
    <location>
        <begin position="38"/>
        <end position="61"/>
    </location>
</feature>
<reference evidence="2 3" key="1">
    <citation type="submission" date="2019-02" db="EMBL/GenBank/DDBJ databases">
        <title>Genome sequencing of the rare red list fungi Phlebia centrifuga.</title>
        <authorList>
            <person name="Buettner E."/>
            <person name="Kellner H."/>
        </authorList>
    </citation>
    <scope>NUCLEOTIDE SEQUENCE [LARGE SCALE GENOMIC DNA]</scope>
    <source>
        <strain evidence="2 3">DSM 108282</strain>
    </source>
</reference>
<evidence type="ECO:0000256" key="1">
    <source>
        <dbReference type="SAM" id="MobiDB-lite"/>
    </source>
</evidence>
<protein>
    <submittedName>
        <fullName evidence="2">Uncharacterized protein</fullName>
    </submittedName>
</protein>
<name>A0A4S4KD99_9APHY</name>
<dbReference type="AlphaFoldDB" id="A0A4S4KD99"/>
<feature type="compositionally biased region" description="Low complexity" evidence="1">
    <location>
        <begin position="40"/>
        <end position="51"/>
    </location>
</feature>
<proteinExistence type="predicted"/>
<gene>
    <name evidence="2" type="ORF">EW026_g5700</name>
</gene>
<organism evidence="2 3">
    <name type="scientific">Hermanssonia centrifuga</name>
    <dbReference type="NCBI Taxonomy" id="98765"/>
    <lineage>
        <taxon>Eukaryota</taxon>
        <taxon>Fungi</taxon>
        <taxon>Dikarya</taxon>
        <taxon>Basidiomycota</taxon>
        <taxon>Agaricomycotina</taxon>
        <taxon>Agaricomycetes</taxon>
        <taxon>Polyporales</taxon>
        <taxon>Meruliaceae</taxon>
        <taxon>Hermanssonia</taxon>
    </lineage>
</organism>
<dbReference type="EMBL" id="SGPJ01000265">
    <property type="protein sequence ID" value="THG96058.1"/>
    <property type="molecule type" value="Genomic_DNA"/>
</dbReference>
<dbReference type="Proteomes" id="UP000309038">
    <property type="component" value="Unassembled WGS sequence"/>
</dbReference>
<evidence type="ECO:0000313" key="2">
    <source>
        <dbReference type="EMBL" id="THG96058.1"/>
    </source>
</evidence>
<keyword evidence="3" id="KW-1185">Reference proteome</keyword>